<evidence type="ECO:0000313" key="2">
    <source>
        <dbReference type="Proteomes" id="UP001162640"/>
    </source>
</evidence>
<protein>
    <submittedName>
        <fullName evidence="1">Uncharacterized protein</fullName>
    </submittedName>
</protein>
<comment type="caution">
    <text evidence="1">The sequence shown here is derived from an EMBL/GenBank/DDBJ whole genome shotgun (WGS) entry which is preliminary data.</text>
</comment>
<organism evidence="1 2">
    <name type="scientific">Triparma laevis f. inornata</name>
    <dbReference type="NCBI Taxonomy" id="1714386"/>
    <lineage>
        <taxon>Eukaryota</taxon>
        <taxon>Sar</taxon>
        <taxon>Stramenopiles</taxon>
        <taxon>Ochrophyta</taxon>
        <taxon>Bolidophyceae</taxon>
        <taxon>Parmales</taxon>
        <taxon>Triparmaceae</taxon>
        <taxon>Triparma</taxon>
    </lineage>
</organism>
<proteinExistence type="predicted"/>
<dbReference type="EMBL" id="BLQM01000176">
    <property type="protein sequence ID" value="GMH72519.1"/>
    <property type="molecule type" value="Genomic_DNA"/>
</dbReference>
<dbReference type="AlphaFoldDB" id="A0A9W7AQF8"/>
<evidence type="ECO:0000313" key="1">
    <source>
        <dbReference type="EMBL" id="GMH72519.1"/>
    </source>
</evidence>
<sequence>MKSCRHVICVNCEPNITAMSRCVCGKAFVCKKFGACNHDAVAENQIGLPPHPNPPPRPPQRCAIIFGNTSTTSAGTKGRSCTTFVEIKGLANLKSASFNINPSYSKPTKTVQFNGKNKVEFEYTMKRQYPCVITVSFKDRPSITIRYYVSHEKKHEGRIVVDGTEGDRKGVTFDAEQGMFGSVRHENGGRSNVTYGYREAGFEPIEYECDSLYDCENITRELLGGLVGDDESDSENLSRFENLIVHAIRGGIHDKKPLKAIESMKRAREEGRIAKVEEAKKQLSCPSRPSEFFQVSIDCPGYGNSQGDRQSVRSYPTALISDILTSLGVKKAFCVVGSSQGSCALFNALTERHLSLYYAAMHPISTGSKVQRYASIRSPTLLVYNCDDPGHPVKVGRSVKRVFEENGLPIHYVEFKSTEYNIDGDGNDVYEVDFMGTLMLRMFESFKLREPGGNREGGLNASTVVGGVGMYQGKL</sequence>
<accession>A0A9W7AQF8</accession>
<dbReference type="InterPro" id="IPR029058">
    <property type="entry name" value="AB_hydrolase_fold"/>
</dbReference>
<dbReference type="Proteomes" id="UP001162640">
    <property type="component" value="Unassembled WGS sequence"/>
</dbReference>
<name>A0A9W7AQF8_9STRA</name>
<reference evidence="2" key="1">
    <citation type="journal article" date="2023" name="Commun. Biol.">
        <title>Genome analysis of Parmales, the sister group of diatoms, reveals the evolutionary specialization of diatoms from phago-mixotrophs to photoautotrophs.</title>
        <authorList>
            <person name="Ban H."/>
            <person name="Sato S."/>
            <person name="Yoshikawa S."/>
            <person name="Yamada K."/>
            <person name="Nakamura Y."/>
            <person name="Ichinomiya M."/>
            <person name="Sato N."/>
            <person name="Blanc-Mathieu R."/>
            <person name="Endo H."/>
            <person name="Kuwata A."/>
            <person name="Ogata H."/>
        </authorList>
    </citation>
    <scope>NUCLEOTIDE SEQUENCE [LARGE SCALE GENOMIC DNA]</scope>
</reference>
<gene>
    <name evidence="1" type="ORF">TL16_g05939</name>
</gene>
<dbReference type="SUPFAM" id="SSF53474">
    <property type="entry name" value="alpha/beta-Hydrolases"/>
    <property type="match status" value="1"/>
</dbReference>
<dbReference type="Gene3D" id="3.40.50.1820">
    <property type="entry name" value="alpha/beta hydrolase"/>
    <property type="match status" value="1"/>
</dbReference>